<dbReference type="EMBL" id="MSFO01000011">
    <property type="protein sequence ID" value="PLB43436.1"/>
    <property type="molecule type" value="Genomic_DNA"/>
</dbReference>
<dbReference type="RefSeq" id="XP_024698738.1">
    <property type="nucleotide sequence ID" value="XM_024853864.1"/>
</dbReference>
<dbReference type="GeneID" id="36561562"/>
<gene>
    <name evidence="4" type="ORF">P170DRAFT_481384</name>
</gene>
<keyword evidence="5" id="KW-1185">Reference proteome</keyword>
<dbReference type="InterPro" id="IPR036875">
    <property type="entry name" value="Znf_CCHC_sf"/>
</dbReference>
<protein>
    <recommendedName>
        <fullName evidence="3">CCHC-type domain-containing protein</fullName>
    </recommendedName>
</protein>
<reference evidence="4 5" key="1">
    <citation type="submission" date="2016-12" db="EMBL/GenBank/DDBJ databases">
        <title>The genomes of Aspergillus section Nigri reveals drivers in fungal speciation.</title>
        <authorList>
            <consortium name="DOE Joint Genome Institute"/>
            <person name="Vesth T.C."/>
            <person name="Nybo J."/>
            <person name="Theobald S."/>
            <person name="Brandl J."/>
            <person name="Frisvad J.C."/>
            <person name="Nielsen K.F."/>
            <person name="Lyhne E.K."/>
            <person name="Kogle M.E."/>
            <person name="Kuo A."/>
            <person name="Riley R."/>
            <person name="Clum A."/>
            <person name="Nolan M."/>
            <person name="Lipzen A."/>
            <person name="Salamov A."/>
            <person name="Henrissat B."/>
            <person name="Wiebenga A."/>
            <person name="De Vries R.P."/>
            <person name="Grigoriev I.V."/>
            <person name="Mortensen U.H."/>
            <person name="Andersen M.R."/>
            <person name="Baker S.E."/>
        </authorList>
    </citation>
    <scope>NUCLEOTIDE SEQUENCE [LARGE SCALE GENOMIC DNA]</scope>
    <source>
        <strain evidence="4 5">IBT 23096</strain>
    </source>
</reference>
<dbReference type="VEuPathDB" id="FungiDB:P170DRAFT_481384"/>
<dbReference type="PROSITE" id="PS50158">
    <property type="entry name" value="ZF_CCHC"/>
    <property type="match status" value="1"/>
</dbReference>
<evidence type="ECO:0000259" key="3">
    <source>
        <dbReference type="PROSITE" id="PS50158"/>
    </source>
</evidence>
<comment type="caution">
    <text evidence="4">The sequence shown here is derived from an EMBL/GenBank/DDBJ whole genome shotgun (WGS) entry which is preliminary data.</text>
</comment>
<keyword evidence="1" id="KW-0862">Zinc</keyword>
<dbReference type="OrthoDB" id="3863715at2759"/>
<dbReference type="GO" id="GO:0003676">
    <property type="term" value="F:nucleic acid binding"/>
    <property type="evidence" value="ECO:0007669"/>
    <property type="project" value="InterPro"/>
</dbReference>
<keyword evidence="1" id="KW-0479">Metal-binding</keyword>
<dbReference type="SUPFAM" id="SSF57756">
    <property type="entry name" value="Retrovirus zinc finger-like domains"/>
    <property type="match status" value="1"/>
</dbReference>
<proteinExistence type="predicted"/>
<name>A0A2I2FS52_9EURO</name>
<feature type="region of interest" description="Disordered" evidence="2">
    <location>
        <begin position="36"/>
        <end position="83"/>
    </location>
</feature>
<evidence type="ECO:0000256" key="1">
    <source>
        <dbReference type="PROSITE-ProRule" id="PRU00047"/>
    </source>
</evidence>
<sequence length="83" mass="9441">MPKDKHTCFVCGFRSHVKRDCPVLRSNKPYQRLLRRRPRPRTLSQATKTETKKARSAAASLPPAVGKPSSTEKAKVKWTSCYI</sequence>
<dbReference type="AlphaFoldDB" id="A0A2I2FS52"/>
<evidence type="ECO:0000256" key="2">
    <source>
        <dbReference type="SAM" id="MobiDB-lite"/>
    </source>
</evidence>
<accession>A0A2I2FS52</accession>
<keyword evidence="1" id="KW-0863">Zinc-finger</keyword>
<evidence type="ECO:0000313" key="5">
    <source>
        <dbReference type="Proteomes" id="UP000234275"/>
    </source>
</evidence>
<evidence type="ECO:0000313" key="4">
    <source>
        <dbReference type="EMBL" id="PLB43436.1"/>
    </source>
</evidence>
<dbReference type="GO" id="GO:0008270">
    <property type="term" value="F:zinc ion binding"/>
    <property type="evidence" value="ECO:0007669"/>
    <property type="project" value="UniProtKB-KW"/>
</dbReference>
<dbReference type="Proteomes" id="UP000234275">
    <property type="component" value="Unassembled WGS sequence"/>
</dbReference>
<feature type="domain" description="CCHC-type" evidence="3">
    <location>
        <begin position="8"/>
        <end position="22"/>
    </location>
</feature>
<dbReference type="InterPro" id="IPR001878">
    <property type="entry name" value="Znf_CCHC"/>
</dbReference>
<organism evidence="4 5">
    <name type="scientific">Aspergillus steynii IBT 23096</name>
    <dbReference type="NCBI Taxonomy" id="1392250"/>
    <lineage>
        <taxon>Eukaryota</taxon>
        <taxon>Fungi</taxon>
        <taxon>Dikarya</taxon>
        <taxon>Ascomycota</taxon>
        <taxon>Pezizomycotina</taxon>
        <taxon>Eurotiomycetes</taxon>
        <taxon>Eurotiomycetidae</taxon>
        <taxon>Eurotiales</taxon>
        <taxon>Aspergillaceae</taxon>
        <taxon>Aspergillus</taxon>
        <taxon>Aspergillus subgen. Circumdati</taxon>
    </lineage>
</organism>